<feature type="compositionally biased region" description="Pro residues" evidence="2">
    <location>
        <begin position="112"/>
        <end position="121"/>
    </location>
</feature>
<feature type="domain" description="Glycolipid transfer protein" evidence="3">
    <location>
        <begin position="325"/>
        <end position="373"/>
    </location>
</feature>
<keyword evidence="1" id="KW-0813">Transport</keyword>
<dbReference type="InterPro" id="IPR036497">
    <property type="entry name" value="GLTP_sf"/>
</dbReference>
<feature type="region of interest" description="Disordered" evidence="2">
    <location>
        <begin position="32"/>
        <end position="67"/>
    </location>
</feature>
<dbReference type="GO" id="GO:1902387">
    <property type="term" value="F:ceramide 1-phosphate binding"/>
    <property type="evidence" value="ECO:0007669"/>
    <property type="project" value="TreeGrafter"/>
</dbReference>
<accession>A0A7S3ARF5</accession>
<dbReference type="GO" id="GO:0016020">
    <property type="term" value="C:membrane"/>
    <property type="evidence" value="ECO:0007669"/>
    <property type="project" value="TreeGrafter"/>
</dbReference>
<dbReference type="SUPFAM" id="SSF110004">
    <property type="entry name" value="Glycolipid transfer protein, GLTP"/>
    <property type="match status" value="2"/>
</dbReference>
<evidence type="ECO:0000313" key="4">
    <source>
        <dbReference type="EMBL" id="CAE0112747.1"/>
    </source>
</evidence>
<dbReference type="Pfam" id="PF08718">
    <property type="entry name" value="GLTP"/>
    <property type="match status" value="2"/>
</dbReference>
<gene>
    <name evidence="4" type="ORF">HERI1096_LOCUS13407</name>
</gene>
<feature type="region of interest" description="Disordered" evidence="2">
    <location>
        <begin position="105"/>
        <end position="140"/>
    </location>
</feature>
<evidence type="ECO:0000259" key="3">
    <source>
        <dbReference type="Pfam" id="PF08718"/>
    </source>
</evidence>
<dbReference type="PANTHER" id="PTHR10219">
    <property type="entry name" value="GLYCOLIPID TRANSFER PROTEIN-RELATED"/>
    <property type="match status" value="1"/>
</dbReference>
<dbReference type="GO" id="GO:0005829">
    <property type="term" value="C:cytosol"/>
    <property type="evidence" value="ECO:0007669"/>
    <property type="project" value="TreeGrafter"/>
</dbReference>
<feature type="domain" description="Glycolipid transfer protein" evidence="3">
    <location>
        <begin position="179"/>
        <end position="292"/>
    </location>
</feature>
<protein>
    <recommendedName>
        <fullName evidence="3">Glycolipid transfer protein domain-containing protein</fullName>
    </recommendedName>
</protein>
<evidence type="ECO:0000256" key="1">
    <source>
        <dbReference type="ARBA" id="ARBA00022448"/>
    </source>
</evidence>
<sequence length="422" mass="44905">MPRAIASRFTSRRPRSWRLSFEPVIEDISLPAAQPLDAHGNASPTPARPSRHSPPSPGGSSGGDQHGELHVDALFAEMASAEHSILYTAACSLRTVLGSSSSSLLHLSSSAAPPPGRPPPILEAKTPQPSRRGHVPLDSLEESSMGLATSVSWPSLEASDTPDAAASHVAAAPLGNFGMEALCDAFEAMVAILGALGPALMIQVRNDANNLRKLRAAMAAAGPECTTVRQLLECEVAAGMHTRGPVQTSEEGDATERTGGAILSDPSAAISLLWLTRSLQFTLELANHLHTRVKNIEAEGGSGAISGLMGDEHLLVDADGEFAAELARELPQSLSADAIRHAYNMVIRPYHSWLLRKTFDMIASQVPDFQTCCNLLGAGLGEADRDEQILSDMGFFYREGQPICADIMALFAELQLEDLRRV</sequence>
<evidence type="ECO:0000256" key="2">
    <source>
        <dbReference type="SAM" id="MobiDB-lite"/>
    </source>
</evidence>
<dbReference type="Gene3D" id="1.10.3520.10">
    <property type="entry name" value="Glycolipid transfer protein"/>
    <property type="match status" value="1"/>
</dbReference>
<proteinExistence type="predicted"/>
<dbReference type="PANTHER" id="PTHR10219:SF25">
    <property type="entry name" value="PLECKSTRIN HOMOLOGY DOMAIN-CONTAINING FAMILY A MEMBER 8"/>
    <property type="match status" value="1"/>
</dbReference>
<dbReference type="EMBL" id="HBHX01024095">
    <property type="protein sequence ID" value="CAE0112747.1"/>
    <property type="molecule type" value="Transcribed_RNA"/>
</dbReference>
<organism evidence="4">
    <name type="scientific">Haptolina ericina</name>
    <dbReference type="NCBI Taxonomy" id="156174"/>
    <lineage>
        <taxon>Eukaryota</taxon>
        <taxon>Haptista</taxon>
        <taxon>Haptophyta</taxon>
        <taxon>Prymnesiophyceae</taxon>
        <taxon>Prymnesiales</taxon>
        <taxon>Prymnesiaceae</taxon>
        <taxon>Haptolina</taxon>
    </lineage>
</organism>
<dbReference type="AlphaFoldDB" id="A0A7S3ARF5"/>
<reference evidence="4" key="1">
    <citation type="submission" date="2021-01" db="EMBL/GenBank/DDBJ databases">
        <authorList>
            <person name="Corre E."/>
            <person name="Pelletier E."/>
            <person name="Niang G."/>
            <person name="Scheremetjew M."/>
            <person name="Finn R."/>
            <person name="Kale V."/>
            <person name="Holt S."/>
            <person name="Cochrane G."/>
            <person name="Meng A."/>
            <person name="Brown T."/>
            <person name="Cohen L."/>
        </authorList>
    </citation>
    <scope>NUCLEOTIDE SEQUENCE</scope>
    <source>
        <strain evidence="4">CCMP281</strain>
    </source>
</reference>
<name>A0A7S3ARF5_9EUKA</name>
<dbReference type="InterPro" id="IPR014830">
    <property type="entry name" value="Glycolipid_transfer_prot_dom"/>
</dbReference>
<dbReference type="GO" id="GO:1902388">
    <property type="term" value="F:ceramide 1-phosphate transfer activity"/>
    <property type="evidence" value="ECO:0007669"/>
    <property type="project" value="TreeGrafter"/>
</dbReference>